<name>A0ABP8K2E3_9MICO</name>
<evidence type="ECO:0000313" key="2">
    <source>
        <dbReference type="EMBL" id="GAA4399624.1"/>
    </source>
</evidence>
<organism evidence="2 3">
    <name type="scientific">Fodinibacter luteus</name>
    <dbReference type="NCBI Taxonomy" id="552064"/>
    <lineage>
        <taxon>Bacteria</taxon>
        <taxon>Bacillati</taxon>
        <taxon>Actinomycetota</taxon>
        <taxon>Actinomycetes</taxon>
        <taxon>Micrococcales</taxon>
        <taxon>Intrasporangiaceae</taxon>
        <taxon>Fodinibacter (ex Wang et al. 2009)</taxon>
    </lineage>
</organism>
<keyword evidence="3" id="KW-1185">Reference proteome</keyword>
<dbReference type="Proteomes" id="UP001500945">
    <property type="component" value="Unassembled WGS sequence"/>
</dbReference>
<sequence>MPEQPLLPESRWTDLDGPVHYLDFGGPADGPLLVCVHGLGGSALNWAAVGPTLAQTCRVVAPDLAGFGHTVGGGSRSTTVQANQRLLHRFLVEVAGTPAILVGNSMGGLISIRQAAQRHDTTAGLVLVDPALPPEPRALPDPRVMTVFAAFMVPVVGRRLVSRPRDEASAEKAAHDLMRLCCADPARVPDEVVELHRELAGQRLDYPDVDSELLTAAQSLFWVLADRRRFAAMQRAIDVPVLLLHGDRDRLINIGAARAAARANPHWQFEVAEGVGHVPQLEDPEWTIEKILGWLAAHPDAADVAAQARPSVRFRR</sequence>
<dbReference type="PANTHER" id="PTHR46438">
    <property type="entry name" value="ALPHA/BETA-HYDROLASES SUPERFAMILY PROTEIN"/>
    <property type="match status" value="1"/>
</dbReference>
<feature type="domain" description="AB hydrolase-1" evidence="1">
    <location>
        <begin position="31"/>
        <end position="284"/>
    </location>
</feature>
<dbReference type="PRINTS" id="PR00111">
    <property type="entry name" value="ABHYDROLASE"/>
</dbReference>
<gene>
    <name evidence="2" type="ORF">GCM10023168_07280</name>
</gene>
<keyword evidence="2" id="KW-0378">Hydrolase</keyword>
<dbReference type="Gene3D" id="3.40.50.1820">
    <property type="entry name" value="alpha/beta hydrolase"/>
    <property type="match status" value="1"/>
</dbReference>
<evidence type="ECO:0000313" key="3">
    <source>
        <dbReference type="Proteomes" id="UP001500945"/>
    </source>
</evidence>
<dbReference type="InterPro" id="IPR029058">
    <property type="entry name" value="AB_hydrolase_fold"/>
</dbReference>
<reference evidence="3" key="1">
    <citation type="journal article" date="2019" name="Int. J. Syst. Evol. Microbiol.">
        <title>The Global Catalogue of Microorganisms (GCM) 10K type strain sequencing project: providing services to taxonomists for standard genome sequencing and annotation.</title>
        <authorList>
            <consortium name="The Broad Institute Genomics Platform"/>
            <consortium name="The Broad Institute Genome Sequencing Center for Infectious Disease"/>
            <person name="Wu L."/>
            <person name="Ma J."/>
        </authorList>
    </citation>
    <scope>NUCLEOTIDE SEQUENCE [LARGE SCALE GENOMIC DNA]</scope>
    <source>
        <strain evidence="3">JCM 17809</strain>
    </source>
</reference>
<accession>A0ABP8K2E3</accession>
<dbReference type="EMBL" id="BAABGM010000003">
    <property type="protein sequence ID" value="GAA4399624.1"/>
    <property type="molecule type" value="Genomic_DNA"/>
</dbReference>
<proteinExistence type="predicted"/>
<comment type="caution">
    <text evidence="2">The sequence shown here is derived from an EMBL/GenBank/DDBJ whole genome shotgun (WGS) entry which is preliminary data.</text>
</comment>
<dbReference type="PANTHER" id="PTHR46438:SF2">
    <property type="entry name" value="ALPHA_BETA-HYDROLASES SUPERFAMILY PROTEIN"/>
    <property type="match status" value="1"/>
</dbReference>
<dbReference type="GO" id="GO:0016787">
    <property type="term" value="F:hydrolase activity"/>
    <property type="evidence" value="ECO:0007669"/>
    <property type="project" value="UniProtKB-KW"/>
</dbReference>
<evidence type="ECO:0000259" key="1">
    <source>
        <dbReference type="Pfam" id="PF00561"/>
    </source>
</evidence>
<protein>
    <submittedName>
        <fullName evidence="2">Alpha/beta fold hydrolase</fullName>
    </submittedName>
</protein>
<dbReference type="Pfam" id="PF00561">
    <property type="entry name" value="Abhydrolase_1"/>
    <property type="match status" value="1"/>
</dbReference>
<dbReference type="SUPFAM" id="SSF53474">
    <property type="entry name" value="alpha/beta-Hydrolases"/>
    <property type="match status" value="1"/>
</dbReference>
<dbReference type="InterPro" id="IPR000073">
    <property type="entry name" value="AB_hydrolase_1"/>
</dbReference>